<dbReference type="Pfam" id="PF13976">
    <property type="entry name" value="gag_pre-integrs"/>
    <property type="match status" value="1"/>
</dbReference>
<dbReference type="InterPro" id="IPR054722">
    <property type="entry name" value="PolX-like_BBD"/>
</dbReference>
<evidence type="ECO:0000259" key="1">
    <source>
        <dbReference type="Pfam" id="PF13976"/>
    </source>
</evidence>
<accession>A0A8T2U737</accession>
<feature type="domain" description="GAG-pre-integrase" evidence="1">
    <location>
        <begin position="125"/>
        <end position="170"/>
    </location>
</feature>
<dbReference type="Pfam" id="PF22936">
    <property type="entry name" value="Pol_BBD"/>
    <property type="match status" value="1"/>
</dbReference>
<evidence type="ECO:0000313" key="4">
    <source>
        <dbReference type="Proteomes" id="UP000825935"/>
    </source>
</evidence>
<dbReference type="Proteomes" id="UP000825935">
    <property type="component" value="Chromosome 8"/>
</dbReference>
<evidence type="ECO:0008006" key="5">
    <source>
        <dbReference type="Google" id="ProtNLM"/>
    </source>
</evidence>
<keyword evidence="4" id="KW-1185">Reference proteome</keyword>
<evidence type="ECO:0000259" key="2">
    <source>
        <dbReference type="Pfam" id="PF22936"/>
    </source>
</evidence>
<organism evidence="3 4">
    <name type="scientific">Ceratopteris richardii</name>
    <name type="common">Triangle waterfern</name>
    <dbReference type="NCBI Taxonomy" id="49495"/>
    <lineage>
        <taxon>Eukaryota</taxon>
        <taxon>Viridiplantae</taxon>
        <taxon>Streptophyta</taxon>
        <taxon>Embryophyta</taxon>
        <taxon>Tracheophyta</taxon>
        <taxon>Polypodiopsida</taxon>
        <taxon>Polypodiidae</taxon>
        <taxon>Polypodiales</taxon>
        <taxon>Pteridineae</taxon>
        <taxon>Pteridaceae</taxon>
        <taxon>Parkerioideae</taxon>
        <taxon>Ceratopteris</taxon>
    </lineage>
</organism>
<dbReference type="AlphaFoldDB" id="A0A8T2U737"/>
<evidence type="ECO:0000313" key="3">
    <source>
        <dbReference type="EMBL" id="KAH7431637.1"/>
    </source>
</evidence>
<protein>
    <recommendedName>
        <fullName evidence="5">GAG-pre-integrase domain-containing protein</fullName>
    </recommendedName>
</protein>
<proteinExistence type="predicted"/>
<feature type="domain" description="Retrovirus-related Pol polyprotein from transposon TNT 1-94-like beta-barrel" evidence="2">
    <location>
        <begin position="1"/>
        <end position="70"/>
    </location>
</feature>
<dbReference type="InterPro" id="IPR025724">
    <property type="entry name" value="GAG-pre-integrase_dom"/>
</dbReference>
<reference evidence="3" key="1">
    <citation type="submission" date="2021-08" db="EMBL/GenBank/DDBJ databases">
        <title>WGS assembly of Ceratopteris richardii.</title>
        <authorList>
            <person name="Marchant D.B."/>
            <person name="Chen G."/>
            <person name="Jenkins J."/>
            <person name="Shu S."/>
            <person name="Leebens-Mack J."/>
            <person name="Grimwood J."/>
            <person name="Schmutz J."/>
            <person name="Soltis P."/>
            <person name="Soltis D."/>
            <person name="Chen Z.-H."/>
        </authorList>
    </citation>
    <scope>NUCLEOTIDE SEQUENCE</scope>
    <source>
        <strain evidence="3">Whitten #5841</strain>
        <tissue evidence="3">Leaf</tissue>
    </source>
</reference>
<name>A0A8T2U737_CERRI</name>
<sequence>MTSHAQYFSNIDDSHNGTILTVDSTPNSIVGKGDIPIRLGTGEKKTLDNVLLVPLLTKNLLSVGTMTEKGLRIEFEGQQCLIKDPKNSYKVVARGRKQGKRFKLEGEVSAFSAMGNDKAAPIMRTELWHKRYGHLNFNSTCMLKEKGMVIGIQALQRIRKVCEARCLGKHARSKFSKSSSRAHDILVCWCNSMAYTFGLKDTLKSIHIWRSIGTHVSG</sequence>
<dbReference type="OrthoDB" id="1739705at2759"/>
<dbReference type="OMA" id="IMRTELW"/>
<dbReference type="EMBL" id="CM035413">
    <property type="protein sequence ID" value="KAH7431637.1"/>
    <property type="molecule type" value="Genomic_DNA"/>
</dbReference>
<comment type="caution">
    <text evidence="3">The sequence shown here is derived from an EMBL/GenBank/DDBJ whole genome shotgun (WGS) entry which is preliminary data.</text>
</comment>
<gene>
    <name evidence="3" type="ORF">KP509_08G058000</name>
</gene>